<sequence length="707" mass="78757">MDYDLARIDYILCGITYPETLKVLPNPGQKTQQKFAVGDKNGVLQCLSIKDEEPIIQFKTLPGKCILGNDLVLCSGRTVTFYRDLREMYSYDCEDRVLDIAAFSAPNSTRVRLLALITNEEAVIIENAELLARTHINSGPSRLIVPPTHRSAEVCVIYGAADGSIGLIQYETELSSRCLVEGGGLGSVVCLGWYFSVSGAHLAVGRHDGSVQLYLVDLENINEKPRLKFTYFCGEPVTSVSGGRVGTERSELMVSTFSGRVFALRSQRLIAGGTSLNNITADILASRRNKLELEVARLEKQTAIEREKYQRNTRSLLGGLSTPPLLDIQYELTGAMLNGWQEVVITAGVPLDMLFIYCDKELEIQTDSAAVLSTCLPQEGKPENLATVRCQAGTRRTWLQMRSGTNSVVEMAEATHVFVYVLPASAPRVARLIKLMLPALPQYCQHADPECDDDRVWSELRVTGGFSVAEMTSWLSEALPGEMPRPAASIEFARSHYLLKTILICSYQRGTATFKSDNISTIAILKDVLSNCSVKRSIRVDISCEVPQVSCAMSFEKLKDDFVSEYRMKKEYILKGAIGALDLDMNAFNNECQPILCEEYMQICRKPDNNTEKKFNFNDLVKTVEQWYSDWCKLSLHGNNFNVQRFQLKSALQNCQIEDIEKILAVTDSHSDSDMDSKGKGYGSGAWVVIPQSISDLILNCNIEMYH</sequence>
<organism evidence="5 6">
    <name type="scientific">Iphiclides podalirius</name>
    <name type="common">scarce swallowtail</name>
    <dbReference type="NCBI Taxonomy" id="110791"/>
    <lineage>
        <taxon>Eukaryota</taxon>
        <taxon>Metazoa</taxon>
        <taxon>Ecdysozoa</taxon>
        <taxon>Arthropoda</taxon>
        <taxon>Hexapoda</taxon>
        <taxon>Insecta</taxon>
        <taxon>Pterygota</taxon>
        <taxon>Neoptera</taxon>
        <taxon>Endopterygota</taxon>
        <taxon>Lepidoptera</taxon>
        <taxon>Glossata</taxon>
        <taxon>Ditrysia</taxon>
        <taxon>Papilionoidea</taxon>
        <taxon>Papilionidae</taxon>
        <taxon>Papilioninae</taxon>
        <taxon>Iphiclides</taxon>
    </lineage>
</organism>
<feature type="coiled-coil region" evidence="1">
    <location>
        <begin position="281"/>
        <end position="308"/>
    </location>
</feature>
<protein>
    <recommendedName>
        <fullName evidence="7">Bardet-Biedl syndrome 7</fullName>
    </recommendedName>
</protein>
<feature type="domain" description="BBS7 GAE" evidence="2">
    <location>
        <begin position="324"/>
        <end position="434"/>
    </location>
</feature>
<gene>
    <name evidence="5" type="ORF">IPOD504_LOCUS12417</name>
</gene>
<reference evidence="5" key="1">
    <citation type="submission" date="2022-03" db="EMBL/GenBank/DDBJ databases">
        <authorList>
            <person name="Martin H S."/>
        </authorList>
    </citation>
    <scope>NUCLEOTIDE SEQUENCE</scope>
</reference>
<keyword evidence="1" id="KW-0175">Coiled coil</keyword>
<proteinExistence type="predicted"/>
<evidence type="ECO:0000313" key="5">
    <source>
        <dbReference type="EMBL" id="CAH2063200.1"/>
    </source>
</evidence>
<dbReference type="PANTHER" id="PTHR16074:SF4">
    <property type="entry name" value="BARDET-BIEDL SYNDROME 7 PROTEIN"/>
    <property type="match status" value="1"/>
</dbReference>
<dbReference type="Pfam" id="PF23361">
    <property type="entry name" value="BBS7_pf"/>
    <property type="match status" value="1"/>
</dbReference>
<dbReference type="SUPFAM" id="SSF50978">
    <property type="entry name" value="WD40 repeat-like"/>
    <property type="match status" value="1"/>
</dbReference>
<dbReference type="InterPro" id="IPR036322">
    <property type="entry name" value="WD40_repeat_dom_sf"/>
</dbReference>
<dbReference type="InterPro" id="IPR056332">
    <property type="entry name" value="Beta-prop_BBS7"/>
</dbReference>
<evidence type="ECO:0000259" key="2">
    <source>
        <dbReference type="Pfam" id="PF23360"/>
    </source>
</evidence>
<feature type="non-terminal residue" evidence="5">
    <location>
        <position position="1"/>
    </location>
</feature>
<dbReference type="PANTHER" id="PTHR16074">
    <property type="entry name" value="BARDET-BIEDL SYNDROME 7 PROTEIN"/>
    <property type="match status" value="1"/>
</dbReference>
<evidence type="ECO:0000313" key="6">
    <source>
        <dbReference type="Proteomes" id="UP000837857"/>
    </source>
</evidence>
<dbReference type="Proteomes" id="UP000837857">
    <property type="component" value="Chromosome 3"/>
</dbReference>
<name>A0ABN8IPN7_9NEOP</name>
<dbReference type="Pfam" id="PF23743">
    <property type="entry name" value="Beta-prop_BBS7"/>
    <property type="match status" value="1"/>
</dbReference>
<dbReference type="InterPro" id="IPR056334">
    <property type="entry name" value="BBS7_GAE_dom"/>
</dbReference>
<evidence type="ECO:0000259" key="3">
    <source>
        <dbReference type="Pfam" id="PF23361"/>
    </source>
</evidence>
<evidence type="ECO:0008006" key="7">
    <source>
        <dbReference type="Google" id="ProtNLM"/>
    </source>
</evidence>
<dbReference type="EMBL" id="OW152815">
    <property type="protein sequence ID" value="CAH2063200.1"/>
    <property type="molecule type" value="Genomic_DNA"/>
</dbReference>
<evidence type="ECO:0000259" key="4">
    <source>
        <dbReference type="Pfam" id="PF23743"/>
    </source>
</evidence>
<accession>A0ABN8IPN7</accession>
<feature type="domain" description="BBS7 beta-propeller" evidence="4">
    <location>
        <begin position="66"/>
        <end position="264"/>
    </location>
</feature>
<keyword evidence="6" id="KW-1185">Reference proteome</keyword>
<evidence type="ECO:0000256" key="1">
    <source>
        <dbReference type="SAM" id="Coils"/>
    </source>
</evidence>
<feature type="domain" description="BBS7 platform" evidence="3">
    <location>
        <begin position="450"/>
        <end position="545"/>
    </location>
</feature>
<dbReference type="InterPro" id="IPR056333">
    <property type="entry name" value="BBS7_pf_dom"/>
</dbReference>
<dbReference type="Pfam" id="PF23360">
    <property type="entry name" value="BBS7_GAE"/>
    <property type="match status" value="1"/>
</dbReference>